<gene>
    <name evidence="3" type="ORF">D1869_14280</name>
    <name evidence="2" type="ORF">HNQ62_003021</name>
</gene>
<dbReference type="RefSeq" id="WP_156015713.1">
    <property type="nucleotide sequence ID" value="NZ_CP045484.1"/>
</dbReference>
<dbReference type="GeneID" id="42802434"/>
<organism evidence="3 4">
    <name type="scientific">Sulfurisphaera ohwakuensis</name>
    <dbReference type="NCBI Taxonomy" id="69656"/>
    <lineage>
        <taxon>Archaea</taxon>
        <taxon>Thermoproteota</taxon>
        <taxon>Thermoprotei</taxon>
        <taxon>Sulfolobales</taxon>
        <taxon>Sulfolobaceae</taxon>
        <taxon>Sulfurisphaera</taxon>
    </lineage>
</organism>
<dbReference type="EMBL" id="CP045484">
    <property type="protein sequence ID" value="QGR18225.1"/>
    <property type="molecule type" value="Genomic_DNA"/>
</dbReference>
<protein>
    <submittedName>
        <fullName evidence="3">Uncharacterized protein</fullName>
    </submittedName>
</protein>
<keyword evidence="4" id="KW-1185">Reference proteome</keyword>
<keyword evidence="1" id="KW-1133">Transmembrane helix</keyword>
<evidence type="ECO:0000313" key="5">
    <source>
        <dbReference type="Proteomes" id="UP000582213"/>
    </source>
</evidence>
<evidence type="ECO:0000313" key="2">
    <source>
        <dbReference type="EMBL" id="MBB5255246.1"/>
    </source>
</evidence>
<proteinExistence type="predicted"/>
<sequence length="146" mass="16626">MKLEIGEQIIWEEFPMSRFRRNATIGLIILGIIFLLTVFLAAIGIMFIVLSLVLYFGLRWANRYVVTNKRAMHIKFGKIVKEVPLNTPNLLISTVNPQYFETSLAGQHVVQDVVFLQNGIELLRFSKVHKGDELMAKLKSMGFVSA</sequence>
<dbReference type="Proteomes" id="UP000427373">
    <property type="component" value="Chromosome"/>
</dbReference>
<evidence type="ECO:0000313" key="3">
    <source>
        <dbReference type="EMBL" id="QGR18225.1"/>
    </source>
</evidence>
<dbReference type="EMBL" id="JACHFY010000057">
    <property type="protein sequence ID" value="MBB5255246.1"/>
    <property type="molecule type" value="Genomic_DNA"/>
</dbReference>
<dbReference type="OrthoDB" id="42274at2157"/>
<evidence type="ECO:0000313" key="4">
    <source>
        <dbReference type="Proteomes" id="UP000427373"/>
    </source>
</evidence>
<keyword evidence="1" id="KW-0812">Transmembrane</keyword>
<dbReference type="AlphaFoldDB" id="A0A650CKK5"/>
<evidence type="ECO:0000256" key="1">
    <source>
        <dbReference type="SAM" id="Phobius"/>
    </source>
</evidence>
<accession>A0A650CKK5</accession>
<keyword evidence="1" id="KW-0472">Membrane</keyword>
<dbReference type="Proteomes" id="UP000582213">
    <property type="component" value="Unassembled WGS sequence"/>
</dbReference>
<reference evidence="3 4" key="1">
    <citation type="submission" date="2019-10" db="EMBL/GenBank/DDBJ databases">
        <title>Genome Sequences from Six Type Strain Members of the Archaeal Family Sulfolobaceae: Acidianus ambivalens, Acidianus infernus, Metallosphaera prunae, Stygiolobus azoricus, Sulfolobus metallicus, and Sulfurisphaera ohwakuensis.</title>
        <authorList>
            <person name="Counts J.A."/>
            <person name="Kelly R.M."/>
        </authorList>
    </citation>
    <scope>NUCLEOTIDE SEQUENCE [LARGE SCALE GENOMIC DNA]</scope>
    <source>
        <strain evidence="3 4">TA-1</strain>
    </source>
</reference>
<feature type="transmembrane region" description="Helical" evidence="1">
    <location>
        <begin position="25"/>
        <end position="58"/>
    </location>
</feature>
<reference evidence="2 5" key="2">
    <citation type="submission" date="2020-08" db="EMBL/GenBank/DDBJ databases">
        <title>Genomic Encyclopedia of Type Strains, Phase IV (KMG-IV): sequencing the most valuable type-strain genomes for metagenomic binning, comparative biology and taxonomic classification.</title>
        <authorList>
            <person name="Goeker M."/>
        </authorList>
    </citation>
    <scope>NUCLEOTIDE SEQUENCE [LARGE SCALE GENOMIC DNA]</scope>
    <source>
        <strain evidence="2 5">DSM 12421</strain>
    </source>
</reference>
<name>A0A650CKK5_SULOH</name>
<dbReference type="KEGG" id="soh:D1869_14280"/>